<dbReference type="EMBL" id="JANYMP010000009">
    <property type="protein sequence ID" value="MCS7479176.1"/>
    <property type="molecule type" value="Genomic_DNA"/>
</dbReference>
<proteinExistence type="predicted"/>
<keyword evidence="2" id="KW-1185">Reference proteome</keyword>
<comment type="caution">
    <text evidence="1">The sequence shown here is derived from an EMBL/GenBank/DDBJ whole genome shotgun (WGS) entry which is preliminary data.</text>
</comment>
<name>A0A9X3AG57_9PSEU</name>
<dbReference type="RefSeq" id="WP_259624682.1">
    <property type="nucleotide sequence ID" value="NZ_JANYMP010000009.1"/>
</dbReference>
<dbReference type="Gene3D" id="2.40.110.10">
    <property type="entry name" value="Butyryl-CoA Dehydrogenase, subunit A, domain 2"/>
    <property type="match status" value="1"/>
</dbReference>
<reference evidence="1" key="1">
    <citation type="submission" date="2022-08" db="EMBL/GenBank/DDBJ databases">
        <authorList>
            <person name="Tistechok S."/>
            <person name="Samborskyy M."/>
            <person name="Roman I."/>
        </authorList>
    </citation>
    <scope>NUCLEOTIDE SEQUENCE</scope>
    <source>
        <strain evidence="1">DSM 103496</strain>
    </source>
</reference>
<organism evidence="1 2">
    <name type="scientific">Umezawaea endophytica</name>
    <dbReference type="NCBI Taxonomy" id="1654476"/>
    <lineage>
        <taxon>Bacteria</taxon>
        <taxon>Bacillati</taxon>
        <taxon>Actinomycetota</taxon>
        <taxon>Actinomycetes</taxon>
        <taxon>Pseudonocardiales</taxon>
        <taxon>Pseudonocardiaceae</taxon>
        <taxon>Umezawaea</taxon>
    </lineage>
</organism>
<sequence>MPTDRLSIERDWQVAGICATGSHNLVGADVMVPDSHVLDMARMAAGSSGIAIAVNLFATLLGAARGALDVVAEVLERRRPPGPGYGSLAEFPGAQQYFAESAHRVTPPNTACFGSPRRSPDCGLVSHLPQPTTRACGWTCSPPRENAVTPSTICSTCTA</sequence>
<dbReference type="Proteomes" id="UP001141259">
    <property type="component" value="Unassembled WGS sequence"/>
</dbReference>
<evidence type="ECO:0000313" key="2">
    <source>
        <dbReference type="Proteomes" id="UP001141259"/>
    </source>
</evidence>
<accession>A0A9X3AG57</accession>
<gene>
    <name evidence="1" type="ORF">NZH93_20135</name>
</gene>
<protein>
    <submittedName>
        <fullName evidence="1">Uncharacterized protein</fullName>
    </submittedName>
</protein>
<evidence type="ECO:0000313" key="1">
    <source>
        <dbReference type="EMBL" id="MCS7479176.1"/>
    </source>
</evidence>
<dbReference type="Gene3D" id="1.20.140.10">
    <property type="entry name" value="Butyryl-CoA Dehydrogenase, subunit A, domain 3"/>
    <property type="match status" value="1"/>
</dbReference>
<dbReference type="GO" id="GO:0016627">
    <property type="term" value="F:oxidoreductase activity, acting on the CH-CH group of donors"/>
    <property type="evidence" value="ECO:0007669"/>
    <property type="project" value="InterPro"/>
</dbReference>
<dbReference type="AlphaFoldDB" id="A0A9X3AG57"/>
<dbReference type="InterPro" id="IPR046373">
    <property type="entry name" value="Acyl-CoA_Oxase/DH_mid-dom_sf"/>
</dbReference>